<dbReference type="PANTHER" id="PTHR16821:SF2">
    <property type="entry name" value="FRATAXIN, MITOCHONDRIAL"/>
    <property type="match status" value="1"/>
</dbReference>
<dbReference type="InterPro" id="IPR017789">
    <property type="entry name" value="Frataxin"/>
</dbReference>
<keyword evidence="8" id="KW-0560">Oxidoreductase</keyword>
<dbReference type="NCBIfam" id="TIGR03421">
    <property type="entry name" value="FeS_CyaY"/>
    <property type="match status" value="1"/>
</dbReference>
<dbReference type="SMART" id="SM01219">
    <property type="entry name" value="Frataxin_Cyay"/>
    <property type="match status" value="1"/>
</dbReference>
<keyword evidence="4" id="KW-0409">Iron storage</keyword>
<dbReference type="GO" id="GO:0008198">
    <property type="term" value="F:ferrous iron binding"/>
    <property type="evidence" value="ECO:0007669"/>
    <property type="project" value="TreeGrafter"/>
</dbReference>
<dbReference type="GO" id="GO:0006879">
    <property type="term" value="P:intracellular iron ion homeostasis"/>
    <property type="evidence" value="ECO:0007669"/>
    <property type="project" value="UniProtKB-KW"/>
</dbReference>
<comment type="similarity">
    <text evidence="2">Belongs to the frataxin family.</text>
</comment>
<dbReference type="STRING" id="321146.A0A139HYK7"/>
<keyword evidence="6" id="KW-0410">Iron transport</keyword>
<evidence type="ECO:0000256" key="10">
    <source>
        <dbReference type="ARBA" id="ARBA00023065"/>
    </source>
</evidence>
<evidence type="ECO:0000256" key="8">
    <source>
        <dbReference type="ARBA" id="ARBA00023002"/>
    </source>
</evidence>
<gene>
    <name evidence="13" type="ORF">AC578_520</name>
</gene>
<name>A0A139HYK7_9PEZI</name>
<dbReference type="GO" id="GO:0006826">
    <property type="term" value="P:iron ion transport"/>
    <property type="evidence" value="ECO:0007669"/>
    <property type="project" value="UniProtKB-KW"/>
</dbReference>
<dbReference type="GO" id="GO:0051537">
    <property type="term" value="F:2 iron, 2 sulfur cluster binding"/>
    <property type="evidence" value="ECO:0007669"/>
    <property type="project" value="TreeGrafter"/>
</dbReference>
<keyword evidence="9" id="KW-0408">Iron</keyword>
<reference evidence="13 14" key="1">
    <citation type="submission" date="2015-07" db="EMBL/GenBank/DDBJ databases">
        <title>Comparative genomics of the Sigatoka disease complex on banana suggests a link between parallel evolutionary changes in Pseudocercospora fijiensis and Pseudocercospora eumusae and increased virulence on the banana host.</title>
        <authorList>
            <person name="Chang T.-C."/>
            <person name="Salvucci A."/>
            <person name="Crous P.W."/>
            <person name="Stergiopoulos I."/>
        </authorList>
    </citation>
    <scope>NUCLEOTIDE SEQUENCE [LARGE SCALE GENOMIC DNA]</scope>
    <source>
        <strain evidence="13 14">CBS 114824</strain>
    </source>
</reference>
<dbReference type="GO" id="GO:0016226">
    <property type="term" value="P:iron-sulfur cluster assembly"/>
    <property type="evidence" value="ECO:0007669"/>
    <property type="project" value="InterPro"/>
</dbReference>
<comment type="catalytic activity">
    <reaction evidence="12">
        <text>4 Fe(2+) + O2 + 4 H(+) = 4 Fe(3+) + 2 H2O</text>
        <dbReference type="Rhea" id="RHEA:11148"/>
        <dbReference type="ChEBI" id="CHEBI:15377"/>
        <dbReference type="ChEBI" id="CHEBI:15378"/>
        <dbReference type="ChEBI" id="CHEBI:15379"/>
        <dbReference type="ChEBI" id="CHEBI:29033"/>
        <dbReference type="ChEBI" id="CHEBI:29034"/>
        <dbReference type="EC" id="1.16.3.1"/>
    </reaction>
</comment>
<evidence type="ECO:0000256" key="11">
    <source>
        <dbReference type="ARBA" id="ARBA00023128"/>
    </source>
</evidence>
<dbReference type="EMBL" id="LFZN01000002">
    <property type="protein sequence ID" value="KXT07473.1"/>
    <property type="molecule type" value="Genomic_DNA"/>
</dbReference>
<evidence type="ECO:0000256" key="1">
    <source>
        <dbReference type="ARBA" id="ARBA00004173"/>
    </source>
</evidence>
<keyword evidence="5" id="KW-0813">Transport</keyword>
<dbReference type="NCBIfam" id="TIGR03422">
    <property type="entry name" value="mito_frataxin"/>
    <property type="match status" value="1"/>
</dbReference>
<evidence type="ECO:0000256" key="5">
    <source>
        <dbReference type="ARBA" id="ARBA00022448"/>
    </source>
</evidence>
<dbReference type="PROSITE" id="PS50810">
    <property type="entry name" value="FRATAXIN_2"/>
    <property type="match status" value="1"/>
</dbReference>
<dbReference type="GO" id="GO:0005739">
    <property type="term" value="C:mitochondrion"/>
    <property type="evidence" value="ECO:0007669"/>
    <property type="project" value="UniProtKB-SubCell"/>
</dbReference>
<evidence type="ECO:0000256" key="9">
    <source>
        <dbReference type="ARBA" id="ARBA00023004"/>
    </source>
</evidence>
<dbReference type="InterPro" id="IPR002908">
    <property type="entry name" value="Frataxin/CyaY"/>
</dbReference>
<dbReference type="AlphaFoldDB" id="A0A139HYK7"/>
<dbReference type="PANTHER" id="PTHR16821">
    <property type="entry name" value="FRATAXIN"/>
    <property type="match status" value="1"/>
</dbReference>
<comment type="subcellular location">
    <subcellularLocation>
        <location evidence="1">Mitochondrion</location>
    </subcellularLocation>
</comment>
<keyword evidence="11" id="KW-0496">Mitochondrion</keyword>
<dbReference type="InterPro" id="IPR036524">
    <property type="entry name" value="Frataxin/CyaY_sf"/>
</dbReference>
<evidence type="ECO:0000313" key="14">
    <source>
        <dbReference type="Proteomes" id="UP000070133"/>
    </source>
</evidence>
<protein>
    <recommendedName>
        <fullName evidence="3">ferroxidase</fullName>
        <ecNumber evidence="3">1.16.3.1</ecNumber>
    </recommendedName>
</protein>
<dbReference type="FunFam" id="3.30.920.10:FF:000004">
    <property type="entry name" value="Mitochondrial chaperone Frataxin"/>
    <property type="match status" value="1"/>
</dbReference>
<dbReference type="GO" id="GO:0008199">
    <property type="term" value="F:ferric iron binding"/>
    <property type="evidence" value="ECO:0007669"/>
    <property type="project" value="InterPro"/>
</dbReference>
<keyword evidence="7" id="KW-0809">Transit peptide</keyword>
<sequence>MSAPAASRLLFRSSLRTASRTFQQPCRMQAQLRQWQRSALRAAFTSQSRPFSVHSRARAGIMPDTEDPQPPKEPPPEQVVQQPAELSDDQYHELANEYMDAVHEKAELLQEGREDVEVEYAAGVLNIVFPPNGTYVINKQPPNKQIWLSSPISGPKRYDWVVEGESMHQKEGGGTGEWVYLRDGTKLSALLSKELGISIDHHEEELEVSKDPTE</sequence>
<dbReference type="GO" id="GO:0004322">
    <property type="term" value="F:ferroxidase activity"/>
    <property type="evidence" value="ECO:0007669"/>
    <property type="project" value="UniProtKB-EC"/>
</dbReference>
<accession>A0A139HYK7</accession>
<dbReference type="EC" id="1.16.3.1" evidence="3"/>
<dbReference type="SUPFAM" id="SSF55387">
    <property type="entry name" value="Frataxin/Nqo15-like"/>
    <property type="match status" value="1"/>
</dbReference>
<evidence type="ECO:0000256" key="3">
    <source>
        <dbReference type="ARBA" id="ARBA00013107"/>
    </source>
</evidence>
<dbReference type="Gene3D" id="3.30.920.10">
    <property type="entry name" value="Frataxin/CyaY"/>
    <property type="match status" value="1"/>
</dbReference>
<comment type="caution">
    <text evidence="13">The sequence shown here is derived from an EMBL/GenBank/DDBJ whole genome shotgun (WGS) entry which is preliminary data.</text>
</comment>
<dbReference type="Proteomes" id="UP000070133">
    <property type="component" value="Unassembled WGS sequence"/>
</dbReference>
<dbReference type="OrthoDB" id="1897642at2759"/>
<evidence type="ECO:0000256" key="12">
    <source>
        <dbReference type="ARBA" id="ARBA00047990"/>
    </source>
</evidence>
<evidence type="ECO:0000256" key="7">
    <source>
        <dbReference type="ARBA" id="ARBA00022946"/>
    </source>
</evidence>
<evidence type="ECO:0000313" key="13">
    <source>
        <dbReference type="EMBL" id="KXT07473.1"/>
    </source>
</evidence>
<evidence type="ECO:0000256" key="6">
    <source>
        <dbReference type="ARBA" id="ARBA00022496"/>
    </source>
</evidence>
<dbReference type="GO" id="GO:0034986">
    <property type="term" value="F:iron chaperone activity"/>
    <property type="evidence" value="ECO:0007669"/>
    <property type="project" value="TreeGrafter"/>
</dbReference>
<keyword evidence="14" id="KW-1185">Reference proteome</keyword>
<dbReference type="Pfam" id="PF01491">
    <property type="entry name" value="Frataxin_Cyay"/>
    <property type="match status" value="1"/>
</dbReference>
<dbReference type="InterPro" id="IPR020895">
    <property type="entry name" value="Frataxin_CS"/>
</dbReference>
<dbReference type="PROSITE" id="PS01344">
    <property type="entry name" value="FRATAXIN_1"/>
    <property type="match status" value="1"/>
</dbReference>
<organism evidence="13 14">
    <name type="scientific">Pseudocercospora eumusae</name>
    <dbReference type="NCBI Taxonomy" id="321146"/>
    <lineage>
        <taxon>Eukaryota</taxon>
        <taxon>Fungi</taxon>
        <taxon>Dikarya</taxon>
        <taxon>Ascomycota</taxon>
        <taxon>Pezizomycotina</taxon>
        <taxon>Dothideomycetes</taxon>
        <taxon>Dothideomycetidae</taxon>
        <taxon>Mycosphaerellales</taxon>
        <taxon>Mycosphaerellaceae</taxon>
        <taxon>Pseudocercospora</taxon>
    </lineage>
</organism>
<evidence type="ECO:0000256" key="2">
    <source>
        <dbReference type="ARBA" id="ARBA00008183"/>
    </source>
</evidence>
<proteinExistence type="inferred from homology"/>
<evidence type="ECO:0000256" key="4">
    <source>
        <dbReference type="ARBA" id="ARBA00022434"/>
    </source>
</evidence>
<keyword evidence="10" id="KW-0406">Ion transport</keyword>